<keyword evidence="10" id="KW-1185">Reference proteome</keyword>
<dbReference type="PANTHER" id="PTHR37994:SF4">
    <property type="entry name" value="ER TRANSPORTER 6TM N-TERMINAL DOMAIN-CONTAINING PROTEIN-RELATED"/>
    <property type="match status" value="1"/>
</dbReference>
<evidence type="ECO:0000259" key="7">
    <source>
        <dbReference type="Pfam" id="PF10337"/>
    </source>
</evidence>
<evidence type="ECO:0008006" key="11">
    <source>
        <dbReference type="Google" id="ProtNLM"/>
    </source>
</evidence>
<dbReference type="InterPro" id="IPR018820">
    <property type="entry name" value="BRE4-related_DUF2421"/>
</dbReference>
<evidence type="ECO:0000256" key="4">
    <source>
        <dbReference type="ARBA" id="ARBA00023136"/>
    </source>
</evidence>
<feature type="transmembrane region" description="Helical" evidence="5">
    <location>
        <begin position="657"/>
        <end position="674"/>
    </location>
</feature>
<feature type="transmembrane region" description="Helical" evidence="5">
    <location>
        <begin position="109"/>
        <end position="127"/>
    </location>
</feature>
<feature type="domain" description="Putative ER transporter 6TM N-terminal" evidence="7">
    <location>
        <begin position="103"/>
        <end position="382"/>
    </location>
</feature>
<dbReference type="Pfam" id="PF13515">
    <property type="entry name" value="FUSC_2"/>
    <property type="match status" value="1"/>
</dbReference>
<feature type="transmembrane region" description="Helical" evidence="5">
    <location>
        <begin position="630"/>
        <end position="650"/>
    </location>
</feature>
<dbReference type="Pfam" id="PF10337">
    <property type="entry name" value="ArAE_2_N"/>
    <property type="match status" value="1"/>
</dbReference>
<protein>
    <recommendedName>
        <fullName evidence="11">ER transporter 6TM N-terminal domain-containing protein</fullName>
    </recommendedName>
</protein>
<evidence type="ECO:0000313" key="9">
    <source>
        <dbReference type="EMBL" id="KAF2658887.1"/>
    </source>
</evidence>
<feature type="transmembrane region" description="Helical" evidence="5">
    <location>
        <begin position="462"/>
        <end position="483"/>
    </location>
</feature>
<evidence type="ECO:0000313" key="10">
    <source>
        <dbReference type="Proteomes" id="UP000799324"/>
    </source>
</evidence>
<name>A0A6A6TI70_9PLEO</name>
<dbReference type="EMBL" id="MU004311">
    <property type="protein sequence ID" value="KAF2658887.1"/>
    <property type="molecule type" value="Genomic_DNA"/>
</dbReference>
<feature type="transmembrane region" description="Helical" evidence="5">
    <location>
        <begin position="12"/>
        <end position="31"/>
    </location>
</feature>
<feature type="domain" description="DUF2421" evidence="6">
    <location>
        <begin position="743"/>
        <end position="974"/>
    </location>
</feature>
<feature type="transmembrane region" description="Helical" evidence="5">
    <location>
        <begin position="168"/>
        <end position="189"/>
    </location>
</feature>
<feature type="domain" description="Integral membrane bound transporter" evidence="8">
    <location>
        <begin position="603"/>
        <end position="739"/>
    </location>
</feature>
<keyword evidence="2 5" id="KW-0812">Transmembrane</keyword>
<proteinExistence type="predicted"/>
<reference evidence="9" key="1">
    <citation type="journal article" date="2020" name="Stud. Mycol.">
        <title>101 Dothideomycetes genomes: a test case for predicting lifestyles and emergence of pathogens.</title>
        <authorList>
            <person name="Haridas S."/>
            <person name="Albert R."/>
            <person name="Binder M."/>
            <person name="Bloem J."/>
            <person name="Labutti K."/>
            <person name="Salamov A."/>
            <person name="Andreopoulos B."/>
            <person name="Baker S."/>
            <person name="Barry K."/>
            <person name="Bills G."/>
            <person name="Bluhm B."/>
            <person name="Cannon C."/>
            <person name="Castanera R."/>
            <person name="Culley D."/>
            <person name="Daum C."/>
            <person name="Ezra D."/>
            <person name="Gonzalez J."/>
            <person name="Henrissat B."/>
            <person name="Kuo A."/>
            <person name="Liang C."/>
            <person name="Lipzen A."/>
            <person name="Lutzoni F."/>
            <person name="Magnuson J."/>
            <person name="Mondo S."/>
            <person name="Nolan M."/>
            <person name="Ohm R."/>
            <person name="Pangilinan J."/>
            <person name="Park H.-J."/>
            <person name="Ramirez L."/>
            <person name="Alfaro M."/>
            <person name="Sun H."/>
            <person name="Tritt A."/>
            <person name="Yoshinaga Y."/>
            <person name="Zwiers L.-H."/>
            <person name="Turgeon B."/>
            <person name="Goodwin S."/>
            <person name="Spatafora J."/>
            <person name="Crous P."/>
            <person name="Grigoriev I."/>
        </authorList>
    </citation>
    <scope>NUCLEOTIDE SEQUENCE</scope>
    <source>
        <strain evidence="9">CBS 122681</strain>
    </source>
</reference>
<dbReference type="GO" id="GO:0016020">
    <property type="term" value="C:membrane"/>
    <property type="evidence" value="ECO:0007669"/>
    <property type="project" value="UniProtKB-SubCell"/>
</dbReference>
<organism evidence="9 10">
    <name type="scientific">Lophiostoma macrostomum CBS 122681</name>
    <dbReference type="NCBI Taxonomy" id="1314788"/>
    <lineage>
        <taxon>Eukaryota</taxon>
        <taxon>Fungi</taxon>
        <taxon>Dikarya</taxon>
        <taxon>Ascomycota</taxon>
        <taxon>Pezizomycotina</taxon>
        <taxon>Dothideomycetes</taxon>
        <taxon>Pleosporomycetidae</taxon>
        <taxon>Pleosporales</taxon>
        <taxon>Lophiostomataceae</taxon>
        <taxon>Lophiostoma</taxon>
    </lineage>
</organism>
<dbReference type="InterPro" id="IPR018823">
    <property type="entry name" value="ArAE_2_N"/>
</dbReference>
<feature type="transmembrane region" description="Helical" evidence="5">
    <location>
        <begin position="608"/>
        <end position="624"/>
    </location>
</feature>
<feature type="transmembrane region" description="Helical" evidence="5">
    <location>
        <begin position="69"/>
        <end position="89"/>
    </location>
</feature>
<accession>A0A6A6TI70</accession>
<evidence type="ECO:0000259" key="8">
    <source>
        <dbReference type="Pfam" id="PF13515"/>
    </source>
</evidence>
<comment type="subcellular location">
    <subcellularLocation>
        <location evidence="1">Membrane</location>
        <topology evidence="1">Multi-pass membrane protein</topology>
    </subcellularLocation>
</comment>
<dbReference type="InterPro" id="IPR049453">
    <property type="entry name" value="Memb_transporter_dom"/>
</dbReference>
<dbReference type="Proteomes" id="UP000799324">
    <property type="component" value="Unassembled WGS sequence"/>
</dbReference>
<gene>
    <name evidence="9" type="ORF">K491DRAFT_592135</name>
</gene>
<feature type="transmembrane region" description="Helical" evidence="5">
    <location>
        <begin position="134"/>
        <end position="153"/>
    </location>
</feature>
<dbReference type="PANTHER" id="PTHR37994">
    <property type="entry name" value="ARAE_2_N DOMAIN-CONTAINING PROTEIN-RELATED"/>
    <property type="match status" value="1"/>
</dbReference>
<sequence>MKYSIVTRTGIVALLIYIRAALPPTIALAMYQSHKVAAVYSTLGYLVAIISILGFCIMPRAKFLQTMTMNIIGICLGAAVQMLALWSGVQARIHTTRPGTSPRLYNSSQSAVMGIWLFFQIYLINSMKAKFPQLAFPTIMYAIFANVACIYGPQFPTTAAAESFLRRLLIAFLTGLALATGVSLFIIPVTCRKIVGKQMTGYIGALRGALQAHKTYFQSLETTDMFTQFDGTDADESDQKKKPKQKPEVAAVKKLTETFVGLHGKLHGDLPFAKRELAYGKLTPDDLEAIFKHLRDIMIPLMGLGSMIDLFERTAEKHHWTDPDVEINDPEAEASRQKAVHAWNEVMTLIHEPLSAVIQAMDGGLEHILLKLQFVKPPKREQTKVDEEAKGDLIRPGDDGFVAHLEAQVHEFYHDKETTLSKWMESKGIKVSAVDEPQTPLEDMSKLEKQSTTIRSANQSQLYAILYVVYLLHCVSLAILKFVKFADEKDQAKAKSKLISPGKKRLKKWIVATFKAQDSNEADETTAPGLDRDSSTVYMGEAYKSKKDPEHLPPTTAWEKFGNAVRTVPGFLRSPESAFGFRAACATMSVAIVAYLKDTQVFFVQQRLVWAMIMVAISMTPTAGQSVFAFLLRIIGTLGAMLVSWLVWYIPDQKTPGIIVFLFVFLTIVFYIPLKRMDLVIVGLISVVTATMIVGYELEVRVLGVQVAESNGQPAYPIYELAPYRLATVTGGLAVAFIWTFFPYPISEHSALRQKLGGALYLSANFYSIVHETVMARVRGDEGDVEDTASPGYQLTKARNKVFAKQMLLLQSLKMHSSFVRWEFPLGGKFPQKEYDAIIQYVQNITNYTALLSYASSTFTQSHLTDEADPSHEQWFRDFRRILKSANITSHEITSMLSLLSSSITNGQPLPPYLRVPEAYQLSKRMAAIDRDVLSPRHIAEPGYAAFAVLQISTSCINMDVEKLLSAVKKLVGELDFSFHVVSTQASSSTSSSQTLVKTTSGRSKQD</sequence>
<feature type="transmembrane region" description="Helical" evidence="5">
    <location>
        <begin position="726"/>
        <end position="746"/>
    </location>
</feature>
<dbReference type="AlphaFoldDB" id="A0A6A6TI70"/>
<feature type="transmembrane region" description="Helical" evidence="5">
    <location>
        <begin position="37"/>
        <end position="57"/>
    </location>
</feature>
<keyword evidence="4 5" id="KW-0472">Membrane</keyword>
<evidence type="ECO:0000256" key="5">
    <source>
        <dbReference type="SAM" id="Phobius"/>
    </source>
</evidence>
<dbReference type="OrthoDB" id="2274698at2759"/>
<evidence type="ECO:0000256" key="2">
    <source>
        <dbReference type="ARBA" id="ARBA00022692"/>
    </source>
</evidence>
<evidence type="ECO:0000256" key="3">
    <source>
        <dbReference type="ARBA" id="ARBA00022989"/>
    </source>
</evidence>
<feature type="transmembrane region" description="Helical" evidence="5">
    <location>
        <begin position="680"/>
        <end position="698"/>
    </location>
</feature>
<keyword evidence="3 5" id="KW-1133">Transmembrane helix</keyword>
<feature type="transmembrane region" description="Helical" evidence="5">
    <location>
        <begin position="579"/>
        <end position="596"/>
    </location>
</feature>
<dbReference type="Pfam" id="PF10334">
    <property type="entry name" value="BRE4"/>
    <property type="match status" value="1"/>
</dbReference>
<evidence type="ECO:0000259" key="6">
    <source>
        <dbReference type="Pfam" id="PF10334"/>
    </source>
</evidence>
<evidence type="ECO:0000256" key="1">
    <source>
        <dbReference type="ARBA" id="ARBA00004141"/>
    </source>
</evidence>